<dbReference type="PANTHER" id="PTHR20884:SF8">
    <property type="entry name" value="GDP-D-GLUCOSE PHOSPHORYLASE 1"/>
    <property type="match status" value="1"/>
</dbReference>
<evidence type="ECO:0000256" key="5">
    <source>
        <dbReference type="ARBA" id="ARBA00012507"/>
    </source>
</evidence>
<keyword evidence="9" id="KW-0808">Transferase</keyword>
<dbReference type="Proteomes" id="UP000094527">
    <property type="component" value="Unassembled WGS sequence"/>
</dbReference>
<evidence type="ECO:0000256" key="10">
    <source>
        <dbReference type="ARBA" id="ARBA00022695"/>
    </source>
</evidence>
<evidence type="ECO:0000313" key="15">
    <source>
        <dbReference type="EMBL" id="ODM87911.1"/>
    </source>
</evidence>
<dbReference type="EMBL" id="LJIJ01004420">
    <property type="protein sequence ID" value="ODM87911.1"/>
    <property type="molecule type" value="Genomic_DNA"/>
</dbReference>
<evidence type="ECO:0000256" key="9">
    <source>
        <dbReference type="ARBA" id="ARBA00022679"/>
    </source>
</evidence>
<evidence type="ECO:0000256" key="12">
    <source>
        <dbReference type="ARBA" id="ARBA00022801"/>
    </source>
</evidence>
<protein>
    <recommendedName>
        <fullName evidence="6">GDP-D-glucose phosphorylase 1</fullName>
        <ecNumber evidence="5">2.7.7.78</ecNumber>
    </recommendedName>
</protein>
<keyword evidence="16" id="KW-1185">Reference proteome</keyword>
<keyword evidence="10" id="KW-0548">Nucleotidyltransferase</keyword>
<evidence type="ECO:0000256" key="8">
    <source>
        <dbReference type="ARBA" id="ARBA00022658"/>
    </source>
</evidence>
<dbReference type="InterPro" id="IPR058865">
    <property type="entry name" value="GDPGP1_C"/>
</dbReference>
<dbReference type="GO" id="GO:0000166">
    <property type="term" value="F:nucleotide binding"/>
    <property type="evidence" value="ECO:0007669"/>
    <property type="project" value="UniProtKB-KW"/>
</dbReference>
<dbReference type="GO" id="GO:0016787">
    <property type="term" value="F:hydrolase activity"/>
    <property type="evidence" value="ECO:0007669"/>
    <property type="project" value="UniProtKB-KW"/>
</dbReference>
<gene>
    <name evidence="15" type="ORF">Ocin01_18771</name>
</gene>
<feature type="non-terminal residue" evidence="15">
    <location>
        <position position="1"/>
    </location>
</feature>
<comment type="catalytic activity">
    <reaction evidence="1">
        <text>GDP-alpha-D-glucose + phosphate = alpha-D-glucose 1-phosphate + GDP + H(+)</text>
        <dbReference type="Rhea" id="RHEA:30387"/>
        <dbReference type="ChEBI" id="CHEBI:15378"/>
        <dbReference type="ChEBI" id="CHEBI:43474"/>
        <dbReference type="ChEBI" id="CHEBI:58189"/>
        <dbReference type="ChEBI" id="CHEBI:58601"/>
        <dbReference type="ChEBI" id="CHEBI:62230"/>
        <dbReference type="EC" id="2.7.7.78"/>
    </reaction>
</comment>
<dbReference type="GO" id="GO:0005085">
    <property type="term" value="F:guanyl-nucleotide exchange factor activity"/>
    <property type="evidence" value="ECO:0007669"/>
    <property type="project" value="UniProtKB-KW"/>
</dbReference>
<name>A0A1D2M4S6_ORCCI</name>
<accession>A0A1D2M4S6</accession>
<evidence type="ECO:0000256" key="1">
    <source>
        <dbReference type="ARBA" id="ARBA00000063"/>
    </source>
</evidence>
<sequence length="379" mass="43428">EPKWRTGIQSEGSFSAKIGAMWETPKEKVYENDRAIEDSNNNNVSKKQRGEVKLDFTLRAFWDLAMDSGLFRYKLRENSLPTKVLPGKFNYVAQLNPDRAEKRRKPQEIECVNQPFSPGQFNFNKIDSKEVLFRLQPWYSGDSSEHLLLINVSPLEYGHVLLTPSRNKNYPQKLTSSGLRLSLELVLLNNSPNFRLGFNSLCGFASVNHEHYHAYYLAHRLFLEYAELERVIGDCYRIKDPEYPPGFCFVLKDHPVSEEGLNKLVSSVMTLGKYLQENNVAHNLFVVRGSTKNVQGHFDSVRVFVWARESSFGAKGCDAFNPALCELAGHFPIKSEKTNEAAYESLTEEFILNTLHAICDKPFQQVKTRIIANFIENLF</sequence>
<keyword evidence="11" id="KW-0547">Nucleotide-binding</keyword>
<organism evidence="15 16">
    <name type="scientific">Orchesella cincta</name>
    <name type="common">Springtail</name>
    <name type="synonym">Podura cincta</name>
    <dbReference type="NCBI Taxonomy" id="48709"/>
    <lineage>
        <taxon>Eukaryota</taxon>
        <taxon>Metazoa</taxon>
        <taxon>Ecdysozoa</taxon>
        <taxon>Arthropoda</taxon>
        <taxon>Hexapoda</taxon>
        <taxon>Collembola</taxon>
        <taxon>Entomobryomorpha</taxon>
        <taxon>Entomobryoidea</taxon>
        <taxon>Orchesellidae</taxon>
        <taxon>Orchesellinae</taxon>
        <taxon>Orchesella</taxon>
    </lineage>
</organism>
<dbReference type="GO" id="GO:0005737">
    <property type="term" value="C:cytoplasm"/>
    <property type="evidence" value="ECO:0007669"/>
    <property type="project" value="UniProtKB-SubCell"/>
</dbReference>
<keyword evidence="7" id="KW-0963">Cytoplasm</keyword>
<dbReference type="GO" id="GO:0006006">
    <property type="term" value="P:glucose metabolic process"/>
    <property type="evidence" value="ECO:0007669"/>
    <property type="project" value="TreeGrafter"/>
</dbReference>
<keyword evidence="8" id="KW-0344">Guanine-nucleotide releasing factor</keyword>
<dbReference type="Pfam" id="PF26217">
    <property type="entry name" value="GDPGP1_N"/>
    <property type="match status" value="1"/>
</dbReference>
<dbReference type="EC" id="2.7.7.78" evidence="5"/>
<dbReference type="GO" id="GO:0080048">
    <property type="term" value="F:GDP-D-glucose phosphorylase activity"/>
    <property type="evidence" value="ECO:0007669"/>
    <property type="project" value="UniProtKB-EC"/>
</dbReference>
<evidence type="ECO:0000313" key="16">
    <source>
        <dbReference type="Proteomes" id="UP000094527"/>
    </source>
</evidence>
<dbReference type="PANTHER" id="PTHR20884">
    <property type="entry name" value="GDP-D-GLUCOSE PHOSPHORYLASE 1"/>
    <property type="match status" value="1"/>
</dbReference>
<feature type="domain" description="GDPGP1-like C-terminal" evidence="13">
    <location>
        <begin position="257"/>
        <end position="373"/>
    </location>
</feature>
<proteinExistence type="inferred from homology"/>
<comment type="function">
    <text evidence="2">Specific and highly efficient GDP-D-glucose phosphorylase regulating the levels of GDP-D-glucose in cells.</text>
</comment>
<dbReference type="Pfam" id="PF26216">
    <property type="entry name" value="GDPGP1_C"/>
    <property type="match status" value="1"/>
</dbReference>
<comment type="similarity">
    <text evidence="4">Belongs to the GDPGP1 family.</text>
</comment>
<reference evidence="15 16" key="1">
    <citation type="journal article" date="2016" name="Genome Biol. Evol.">
        <title>Gene Family Evolution Reflects Adaptation to Soil Environmental Stressors in the Genome of the Collembolan Orchesella cincta.</title>
        <authorList>
            <person name="Faddeeva-Vakhrusheva A."/>
            <person name="Derks M.F."/>
            <person name="Anvar S.Y."/>
            <person name="Agamennone V."/>
            <person name="Suring W."/>
            <person name="Smit S."/>
            <person name="van Straalen N.M."/>
            <person name="Roelofs D."/>
        </authorList>
    </citation>
    <scope>NUCLEOTIDE SEQUENCE [LARGE SCALE GENOMIC DNA]</scope>
    <source>
        <tissue evidence="15">Mixed pool</tissue>
    </source>
</reference>
<evidence type="ECO:0000259" key="14">
    <source>
        <dbReference type="Pfam" id="PF26217"/>
    </source>
</evidence>
<evidence type="ECO:0000256" key="4">
    <source>
        <dbReference type="ARBA" id="ARBA00006451"/>
    </source>
</evidence>
<dbReference type="AlphaFoldDB" id="A0A1D2M4S6"/>
<evidence type="ECO:0000256" key="7">
    <source>
        <dbReference type="ARBA" id="ARBA00022490"/>
    </source>
</evidence>
<dbReference type="OrthoDB" id="417175at2759"/>
<evidence type="ECO:0000256" key="6">
    <source>
        <dbReference type="ARBA" id="ARBA00018857"/>
    </source>
</evidence>
<dbReference type="InterPro" id="IPR058866">
    <property type="entry name" value="GDPGP1_N"/>
</dbReference>
<evidence type="ECO:0000256" key="3">
    <source>
        <dbReference type="ARBA" id="ARBA00004496"/>
    </source>
</evidence>
<dbReference type="InterPro" id="IPR026506">
    <property type="entry name" value="GDPGP"/>
</dbReference>
<evidence type="ECO:0000259" key="13">
    <source>
        <dbReference type="Pfam" id="PF26216"/>
    </source>
</evidence>
<feature type="domain" description="GDPGP1-like N-terminal" evidence="14">
    <location>
        <begin position="54"/>
        <end position="215"/>
    </location>
</feature>
<evidence type="ECO:0000256" key="11">
    <source>
        <dbReference type="ARBA" id="ARBA00022741"/>
    </source>
</evidence>
<comment type="caution">
    <text evidence="15">The sequence shown here is derived from an EMBL/GenBank/DDBJ whole genome shotgun (WGS) entry which is preliminary data.</text>
</comment>
<dbReference type="OMA" id="NNEDWDG"/>
<evidence type="ECO:0000256" key="2">
    <source>
        <dbReference type="ARBA" id="ARBA00003049"/>
    </source>
</evidence>
<keyword evidence="12" id="KW-0378">Hydrolase</keyword>
<dbReference type="STRING" id="48709.A0A1D2M4S6"/>
<comment type="subcellular location">
    <subcellularLocation>
        <location evidence="3">Cytoplasm</location>
    </subcellularLocation>
</comment>